<comment type="caution">
    <text evidence="6">The sequence shown here is derived from an EMBL/GenBank/DDBJ whole genome shotgun (WGS) entry which is preliminary data.</text>
</comment>
<evidence type="ECO:0000259" key="5">
    <source>
        <dbReference type="Pfam" id="PF10145"/>
    </source>
</evidence>
<keyword evidence="1" id="KW-1188">Viral release from host cell</keyword>
<evidence type="ECO:0000256" key="1">
    <source>
        <dbReference type="ARBA" id="ARBA00022612"/>
    </source>
</evidence>
<proteinExistence type="predicted"/>
<keyword evidence="2" id="KW-0175">Coiled coil</keyword>
<evidence type="ECO:0000256" key="4">
    <source>
        <dbReference type="SAM" id="SignalP"/>
    </source>
</evidence>
<evidence type="ECO:0000313" key="6">
    <source>
        <dbReference type="EMBL" id="RHJ63336.1"/>
    </source>
</evidence>
<feature type="coiled-coil region" evidence="2">
    <location>
        <begin position="608"/>
        <end position="649"/>
    </location>
</feature>
<evidence type="ECO:0000313" key="7">
    <source>
        <dbReference type="Proteomes" id="UP000285832"/>
    </source>
</evidence>
<reference evidence="6 7" key="1">
    <citation type="submission" date="2018-08" db="EMBL/GenBank/DDBJ databases">
        <title>A genome reference for cultivated species of the human gut microbiota.</title>
        <authorList>
            <person name="Zou Y."/>
            <person name="Xue W."/>
            <person name="Luo G."/>
        </authorList>
    </citation>
    <scope>NUCLEOTIDE SEQUENCE [LARGE SCALE GENOMIC DNA]</scope>
    <source>
        <strain evidence="6 7">AM09-9</strain>
    </source>
</reference>
<dbReference type="Pfam" id="PF10145">
    <property type="entry name" value="PhageMin_Tail"/>
    <property type="match status" value="1"/>
</dbReference>
<accession>A0A415D8X3</accession>
<dbReference type="NCBIfam" id="TIGR01760">
    <property type="entry name" value="tape_meas_TP901"/>
    <property type="match status" value="1"/>
</dbReference>
<keyword evidence="4" id="KW-0732">Signal</keyword>
<dbReference type="PANTHER" id="PTHR37813">
    <property type="entry name" value="FELS-2 PROPHAGE PROTEIN"/>
    <property type="match status" value="1"/>
</dbReference>
<protein>
    <submittedName>
        <fullName evidence="6">Phage tail tape measure protein</fullName>
    </submittedName>
</protein>
<name>A0A415D8X3_9FIRM</name>
<dbReference type="EMBL" id="QRMI01000005">
    <property type="protein sequence ID" value="RHJ63336.1"/>
    <property type="molecule type" value="Genomic_DNA"/>
</dbReference>
<feature type="region of interest" description="Disordered" evidence="3">
    <location>
        <begin position="1076"/>
        <end position="1095"/>
    </location>
</feature>
<feature type="domain" description="Phage tail tape measure protein" evidence="5">
    <location>
        <begin position="60"/>
        <end position="258"/>
    </location>
</feature>
<dbReference type="InterPro" id="IPR010090">
    <property type="entry name" value="Phage_tape_meas"/>
</dbReference>
<organism evidence="6 7">
    <name type="scientific">[Ruminococcus] lactaris</name>
    <dbReference type="NCBI Taxonomy" id="46228"/>
    <lineage>
        <taxon>Bacteria</taxon>
        <taxon>Bacillati</taxon>
        <taxon>Bacillota</taxon>
        <taxon>Clostridia</taxon>
        <taxon>Lachnospirales</taxon>
        <taxon>Lachnospiraceae</taxon>
        <taxon>Mediterraneibacter</taxon>
    </lineage>
</organism>
<dbReference type="Proteomes" id="UP000285832">
    <property type="component" value="Unassembled WGS sequence"/>
</dbReference>
<feature type="compositionally biased region" description="Low complexity" evidence="3">
    <location>
        <begin position="1079"/>
        <end position="1092"/>
    </location>
</feature>
<sequence length="1357" mass="139514">MGKLAKTGLKTVATAVSAVSTALGGAAAAAVKVGVSFESEMSKVSAISGATGDELQKLTDKAKEMGAKTKFSASESAQAMEYMAMAGWKTQDMLSGIEGIMDLAAASGEDLATTSDIVTDALTAMGLAASDSTHFANVLAAASSNANTNVSMMGETFKYAAPVAGALGYNIEDLSQAIGLMANSGIKGTQAGTALRSVLTRLAKPPKEASAALDKYDISMKNADGSMKTLMQVMENMRDSLQGLPADEQAAAAAAIGGQEAMSGLLAIVNASQGDFDKLASAIKNADGTAANMSETMQDNLEGAVTILKSSLEGLGIEIYESLDTPLKDTAVQATQAVGDMTNAFKNGGLKSAVKEAGNIFADFAVDAASHAPEMVDTAVDFIESFISGVSGNKGRLLTAAAEVAESIAGGLASLLPAELKKPAQDAVEALSESLNSGGLKSAGKKAVSVFKNLTKAAGTLAKVALPPVTKAIDLLSGNLGVVAPLVAGATTALKLYSTATKVSKNQTNLNAAALARLTAMEKANALQLVASNGGLTLRETLMGVYSGQIGVTTALTGLWTKAQTALNAAMASNPIGLLVTAGAALAACIGTAILLTDDEAASTDRLTEAQKENIQAAQDEIDSINEKAAARQKNIQAATSEIDNAEALWGELQKIVDANGKVQAGQEARAAYITGELSSALGIEISLSDGLIQNYSDLKKSVYDLIAAKKAEAVLDSMKSDYADAMKEQADKAAELADAYEKLSSKKSKIAELEKELEAESANAVVMGYDAQGEAIVRNTEKYGELKEKLEKAGSGLEELQANFDAANAAMQDNQKVISDYSSLTEAAMSGNTDTINSALAEIQSGIDTTLEIGSEAAIEQASAMTDKLTSIFSAEKDGAMQLTQQTKDGLTEAMGIALNQVGTGADQIKEVLKNAGKDGSAELVAAMAQAKISGTLSTEAQAGMESFLKGFSGLDEKTKETWSQAWYGALEGLEGFETLVDPAEQGADAFLQSLITTLDVHSPSRAVKEIFSYVWPGAVEGLNEGQEELTSSGTGVISRLLEAMRGSVGDTKEIGSGLMTSFNEGIGSQLSVSEQQGKANAEAAKRGAGAVDPTSTGSAFGRFFDTAIGSFVGKLLTRGKGLADSAKRGAGSVNPGSTGKSFGTAYSSAVGSKAGDARAKGTSLATSAKSGAGSINSYDTGSNFGSGFVRGIGDWVGKAASKAAEMASTAYEKLKSVLGIHSPSKVMRGAGRFSGEGFVLGIDDQIPAVKKASEQLARSALNSLDMADLSNRVREAMAVNTNRIAGSFALQSTEKIINQQSVQSTMRISDEDMTKLAAKVGSATTAGVKKMQSRPVYLGTTRLDRELPKGAVPKI</sequence>
<evidence type="ECO:0000256" key="3">
    <source>
        <dbReference type="SAM" id="MobiDB-lite"/>
    </source>
</evidence>
<dbReference type="PANTHER" id="PTHR37813:SF1">
    <property type="entry name" value="FELS-2 PROPHAGE PROTEIN"/>
    <property type="match status" value="1"/>
</dbReference>
<feature type="chain" id="PRO_5039181075" evidence="4">
    <location>
        <begin position="29"/>
        <end position="1357"/>
    </location>
</feature>
<evidence type="ECO:0000256" key="2">
    <source>
        <dbReference type="SAM" id="Coils"/>
    </source>
</evidence>
<gene>
    <name evidence="6" type="ORF">DW116_02765</name>
</gene>
<feature type="coiled-coil region" evidence="2">
    <location>
        <begin position="709"/>
        <end position="818"/>
    </location>
</feature>
<feature type="signal peptide" evidence="4">
    <location>
        <begin position="1"/>
        <end position="28"/>
    </location>
</feature>